<dbReference type="GeneID" id="63776902"/>
<dbReference type="Proteomes" id="UP000193689">
    <property type="component" value="Unassembled WGS sequence"/>
</dbReference>
<feature type="region of interest" description="Disordered" evidence="2">
    <location>
        <begin position="160"/>
        <end position="199"/>
    </location>
</feature>
<feature type="domain" description="Chromo" evidence="3">
    <location>
        <begin position="277"/>
        <end position="330"/>
    </location>
</feature>
<sequence length="352" mass="38884">MSQLLHSIANWAQSPKKSTSQSDDESPRGLKRKAKADPYDMDDDEDAAEKASSPSGKTPAMQRPRSRNTPEAPASSFKSRLIGGKIKRRSRPAKKLRPGSEEGEAAGADHLGLSPAKPASQPNGSDDNEALKSNTSLVPVADMGGSNLLVNNEAAEADTDLATANSVNASLDAPTDKPATMEDEAENEDDDQGKADELDEDVHEVKQLMRHRFDKNQTIEILVHWEGETEEEATWEPEDEIQRGAAETLYEYWNKLGGRSEVLFNNKDGEDAPNEVYYAFKILRHEKKKPGGFQFEVQWIGYPDTPGNTTMESETKLKSVALPLLEEYWESVGGRDQFLAKRGRAAKKARIE</sequence>
<feature type="region of interest" description="Disordered" evidence="2">
    <location>
        <begin position="1"/>
        <end position="143"/>
    </location>
</feature>
<evidence type="ECO:0000256" key="1">
    <source>
        <dbReference type="ARBA" id="ARBA00011353"/>
    </source>
</evidence>
<dbReference type="InterPro" id="IPR023780">
    <property type="entry name" value="Chromo_domain"/>
</dbReference>
<dbReference type="PROSITE" id="PS50013">
    <property type="entry name" value="CHROMO_2"/>
    <property type="match status" value="2"/>
</dbReference>
<protein>
    <recommendedName>
        <fullName evidence="3">Chromo domain-containing protein</fullName>
    </recommendedName>
</protein>
<dbReference type="SMART" id="SM00298">
    <property type="entry name" value="CHROMO"/>
    <property type="match status" value="2"/>
</dbReference>
<name>A0A1Y2DQI4_9PEZI</name>
<comment type="caution">
    <text evidence="4">The sequence shown here is derived from an EMBL/GenBank/DDBJ whole genome shotgun (WGS) entry which is preliminary data.</text>
</comment>
<feature type="compositionally biased region" description="Polar residues" evidence="2">
    <location>
        <begin position="1"/>
        <end position="21"/>
    </location>
</feature>
<evidence type="ECO:0000256" key="2">
    <source>
        <dbReference type="SAM" id="MobiDB-lite"/>
    </source>
</evidence>
<evidence type="ECO:0000313" key="4">
    <source>
        <dbReference type="EMBL" id="ORY61467.1"/>
    </source>
</evidence>
<dbReference type="EMBL" id="MCFJ01000010">
    <property type="protein sequence ID" value="ORY61467.1"/>
    <property type="molecule type" value="Genomic_DNA"/>
</dbReference>
<keyword evidence="5" id="KW-1185">Reference proteome</keyword>
<feature type="compositionally biased region" description="Polar residues" evidence="2">
    <location>
        <begin position="120"/>
        <end position="137"/>
    </location>
</feature>
<dbReference type="Gene3D" id="2.40.50.40">
    <property type="match status" value="2"/>
</dbReference>
<dbReference type="CDD" id="cd00024">
    <property type="entry name" value="CD_CSD"/>
    <property type="match status" value="1"/>
</dbReference>
<organism evidence="4 5">
    <name type="scientific">Pseudomassariella vexata</name>
    <dbReference type="NCBI Taxonomy" id="1141098"/>
    <lineage>
        <taxon>Eukaryota</taxon>
        <taxon>Fungi</taxon>
        <taxon>Dikarya</taxon>
        <taxon>Ascomycota</taxon>
        <taxon>Pezizomycotina</taxon>
        <taxon>Sordariomycetes</taxon>
        <taxon>Xylariomycetidae</taxon>
        <taxon>Amphisphaeriales</taxon>
        <taxon>Pseudomassariaceae</taxon>
        <taxon>Pseudomassariella</taxon>
    </lineage>
</organism>
<evidence type="ECO:0000313" key="5">
    <source>
        <dbReference type="Proteomes" id="UP000193689"/>
    </source>
</evidence>
<feature type="compositionally biased region" description="Basic residues" evidence="2">
    <location>
        <begin position="85"/>
        <end position="97"/>
    </location>
</feature>
<dbReference type="InParanoid" id="A0A1Y2DQI4"/>
<feature type="domain" description="Chromo" evidence="3">
    <location>
        <begin position="203"/>
        <end position="255"/>
    </location>
</feature>
<dbReference type="InterPro" id="IPR016197">
    <property type="entry name" value="Chromo-like_dom_sf"/>
</dbReference>
<dbReference type="SUPFAM" id="SSF54160">
    <property type="entry name" value="Chromo domain-like"/>
    <property type="match status" value="2"/>
</dbReference>
<dbReference type="GO" id="GO:0006338">
    <property type="term" value="P:chromatin remodeling"/>
    <property type="evidence" value="ECO:0007669"/>
    <property type="project" value="UniProtKB-ARBA"/>
</dbReference>
<evidence type="ECO:0000259" key="3">
    <source>
        <dbReference type="PROSITE" id="PS50013"/>
    </source>
</evidence>
<dbReference type="AlphaFoldDB" id="A0A1Y2DQI4"/>
<feature type="compositionally biased region" description="Acidic residues" evidence="2">
    <location>
        <begin position="181"/>
        <end position="199"/>
    </location>
</feature>
<dbReference type="RefSeq" id="XP_040713544.1">
    <property type="nucleotide sequence ID" value="XM_040860690.1"/>
</dbReference>
<proteinExistence type="predicted"/>
<comment type="subunit">
    <text evidence="1">Component of the NuA4 histone acetyltransferase complex.</text>
</comment>
<dbReference type="OrthoDB" id="433924at2759"/>
<dbReference type="STRING" id="1141098.A0A1Y2DQI4"/>
<accession>A0A1Y2DQI4</accession>
<gene>
    <name evidence="4" type="ORF">BCR38DRAFT_440273</name>
</gene>
<dbReference type="Pfam" id="PF00385">
    <property type="entry name" value="Chromo"/>
    <property type="match status" value="1"/>
</dbReference>
<reference evidence="4 5" key="1">
    <citation type="submission" date="2016-07" db="EMBL/GenBank/DDBJ databases">
        <title>Pervasive Adenine N6-methylation of Active Genes in Fungi.</title>
        <authorList>
            <consortium name="DOE Joint Genome Institute"/>
            <person name="Mondo S.J."/>
            <person name="Dannebaum R.O."/>
            <person name="Kuo R.C."/>
            <person name="Labutti K."/>
            <person name="Haridas S."/>
            <person name="Kuo A."/>
            <person name="Salamov A."/>
            <person name="Ahrendt S.R."/>
            <person name="Lipzen A."/>
            <person name="Sullivan W."/>
            <person name="Andreopoulos W.B."/>
            <person name="Clum A."/>
            <person name="Lindquist E."/>
            <person name="Daum C."/>
            <person name="Ramamoorthy G.K."/>
            <person name="Gryganskyi A."/>
            <person name="Culley D."/>
            <person name="Magnuson J.K."/>
            <person name="James T.Y."/>
            <person name="O'Malley M.A."/>
            <person name="Stajich J.E."/>
            <person name="Spatafora J.W."/>
            <person name="Visel A."/>
            <person name="Grigoriev I.V."/>
        </authorList>
    </citation>
    <scope>NUCLEOTIDE SEQUENCE [LARGE SCALE GENOMIC DNA]</scope>
    <source>
        <strain evidence="4 5">CBS 129021</strain>
    </source>
</reference>
<dbReference type="InterPro" id="IPR000953">
    <property type="entry name" value="Chromo/chromo_shadow_dom"/>
</dbReference>